<evidence type="ECO:0000313" key="2">
    <source>
        <dbReference type="Proteomes" id="UP001470230"/>
    </source>
</evidence>
<name>A0ABR2H325_9EUKA</name>
<reference evidence="1 2" key="1">
    <citation type="submission" date="2024-04" db="EMBL/GenBank/DDBJ databases">
        <title>Tritrichomonas musculus Genome.</title>
        <authorList>
            <person name="Alves-Ferreira E."/>
            <person name="Grigg M."/>
            <person name="Lorenzi H."/>
            <person name="Galac M."/>
        </authorList>
    </citation>
    <scope>NUCLEOTIDE SEQUENCE [LARGE SCALE GENOMIC DNA]</scope>
    <source>
        <strain evidence="1 2">EAF2021</strain>
    </source>
</reference>
<proteinExistence type="predicted"/>
<gene>
    <name evidence="1" type="ORF">M9Y10_031191</name>
</gene>
<evidence type="ECO:0000313" key="1">
    <source>
        <dbReference type="EMBL" id="KAK8840246.1"/>
    </source>
</evidence>
<sequence length="111" mass="13296">MSHLVHLELCRFVQDEFKEYQPKMFKSNLTKSLIIIQDLIKAISDGSYDAFNYTFYLDQPILDTLKDSYSLQSKNKIKVRYSKPFFEFLNEINHNQKSIYNDESYEIVKNH</sequence>
<dbReference type="Proteomes" id="UP001470230">
    <property type="component" value="Unassembled WGS sequence"/>
</dbReference>
<organism evidence="1 2">
    <name type="scientific">Tritrichomonas musculus</name>
    <dbReference type="NCBI Taxonomy" id="1915356"/>
    <lineage>
        <taxon>Eukaryota</taxon>
        <taxon>Metamonada</taxon>
        <taxon>Parabasalia</taxon>
        <taxon>Tritrichomonadida</taxon>
        <taxon>Tritrichomonadidae</taxon>
        <taxon>Tritrichomonas</taxon>
    </lineage>
</organism>
<comment type="caution">
    <text evidence="1">The sequence shown here is derived from an EMBL/GenBank/DDBJ whole genome shotgun (WGS) entry which is preliminary data.</text>
</comment>
<dbReference type="EMBL" id="JAPFFF010000048">
    <property type="protein sequence ID" value="KAK8840246.1"/>
    <property type="molecule type" value="Genomic_DNA"/>
</dbReference>
<keyword evidence="2" id="KW-1185">Reference proteome</keyword>
<protein>
    <submittedName>
        <fullName evidence="1">Uncharacterized protein</fullName>
    </submittedName>
</protein>
<accession>A0ABR2H325</accession>